<dbReference type="AlphaFoldDB" id="A0A1Y1VNV9"/>
<dbReference type="PANTHER" id="PTHR10997:SF7">
    <property type="entry name" value="IMPORTIN-11"/>
    <property type="match status" value="1"/>
</dbReference>
<organism evidence="6 7">
    <name type="scientific">Piromyces finnis</name>
    <dbReference type="NCBI Taxonomy" id="1754191"/>
    <lineage>
        <taxon>Eukaryota</taxon>
        <taxon>Fungi</taxon>
        <taxon>Fungi incertae sedis</taxon>
        <taxon>Chytridiomycota</taxon>
        <taxon>Chytridiomycota incertae sedis</taxon>
        <taxon>Neocallimastigomycetes</taxon>
        <taxon>Neocallimastigales</taxon>
        <taxon>Neocallimastigaceae</taxon>
        <taxon>Piromyces</taxon>
    </lineage>
</organism>
<sequence>MASANIQISQILLDASSPDSATRKNAEAKLKEWERAPNFYPTLLELTFDKSIDIHARSISIIYMKNGIERYWRKSSPCCLPLEEKSRIRQTILKIFEEENNSLARQLDVAIAKIGRIDYPNDWPDLIQIVLQAIKMYDMEPNPKNRLISYRGLTLLNQIIKTLSSSRITRKINVIAPELLNNTVTQFINNTNQFISKFTENSSDETDIRFNLEYALYSLKCIRKIIVFGYNYDSITSESDPIKFLNILLEYMSKLLTIYQSLKEDSPYIEMLLKIIKGCGKVFLNIQTYNPMQFTLMDRCPEIISWYWDKINTYDKKVGNLEYEIIIVQGMELITHLIKNPQLIPSTRAEAEQNKDFKKVDDILKNVIFVPQFVEALSEVLIFKYLSFSENELSNWEFSPENFVCDEDSPSSESQLRICAENLFLNLFSTYNEIITPKILVYIQQASEITDKASKDDILLKDAIYSTIGLGANSFSEIVDFDSWFMNNLLPEGLNKSSSFIIIRRRIAWLISKWIGVKASKEVRPKIYELLISFLMPEEDLVVRLTANNSALSCIDDYDFVLEDFLPYTDTFINLCLQLIYDTTEFDCKIKIVNCLSVIVERMGTKIAMFAEKIISVLPQLWESSGEDQYSFKISIIIILTKLVISLKQDSMKIHEITIPIIQKCLDANSKSQYTLFIEDIIELWQGIVQNASDCTQELLSLFPSLLNLFDLSSSLLSVLKIVESYVILAPNLIFQQYGLDLFNRLAEIIDHPKPEIVKYTIRIIDYCLQICNRDKCVSSIVELISNTPIFDKMLETITKEKNYCRAIVDYLSIFARIMFCDVNIFNNLMKHFGQKCDPPQESILTPMIQTYVDRIDTIGHPKVRKLVGLALSNIMPMLNQNTIDLLQGIFVVITDILTEVIESGKKDLLVYWHDDTLEPGEEESLDTIRKNDLLKHDLVNTVNIFDFFKSKLAELESIAGGPQSFNNLILSQMDQMIVYQIQKIVS</sequence>
<dbReference type="InterPro" id="IPR011989">
    <property type="entry name" value="ARM-like"/>
</dbReference>
<dbReference type="GO" id="GO:0005635">
    <property type="term" value="C:nuclear envelope"/>
    <property type="evidence" value="ECO:0007669"/>
    <property type="project" value="TreeGrafter"/>
</dbReference>
<protein>
    <submittedName>
        <fullName evidence="6">ARM repeat-containing protein</fullName>
    </submittedName>
</protein>
<reference evidence="6 7" key="2">
    <citation type="submission" date="2016-08" db="EMBL/GenBank/DDBJ databases">
        <title>Pervasive Adenine N6-methylation of Active Genes in Fungi.</title>
        <authorList>
            <consortium name="DOE Joint Genome Institute"/>
            <person name="Mondo S.J."/>
            <person name="Dannebaum R.O."/>
            <person name="Kuo R.C."/>
            <person name="Labutti K."/>
            <person name="Haridas S."/>
            <person name="Kuo A."/>
            <person name="Salamov A."/>
            <person name="Ahrendt S.R."/>
            <person name="Lipzen A."/>
            <person name="Sullivan W."/>
            <person name="Andreopoulos W.B."/>
            <person name="Clum A."/>
            <person name="Lindquist E."/>
            <person name="Daum C."/>
            <person name="Ramamoorthy G.K."/>
            <person name="Gryganskyi A."/>
            <person name="Culley D."/>
            <person name="Magnuson J.K."/>
            <person name="James T.Y."/>
            <person name="O'Malley M.A."/>
            <person name="Stajich J.E."/>
            <person name="Spatafora J.W."/>
            <person name="Visel A."/>
            <person name="Grigoriev I.V."/>
        </authorList>
    </citation>
    <scope>NUCLEOTIDE SEQUENCE [LARGE SCALE GENOMIC DNA]</scope>
    <source>
        <strain evidence="7">finn</strain>
    </source>
</reference>
<proteinExistence type="inferred from homology"/>
<dbReference type="PROSITE" id="PS50166">
    <property type="entry name" value="IMPORTIN_B_NT"/>
    <property type="match status" value="1"/>
</dbReference>
<evidence type="ECO:0000256" key="3">
    <source>
        <dbReference type="ARBA" id="ARBA00022448"/>
    </source>
</evidence>
<dbReference type="SMART" id="SM00913">
    <property type="entry name" value="IBN_N"/>
    <property type="match status" value="1"/>
</dbReference>
<evidence type="ECO:0000256" key="1">
    <source>
        <dbReference type="ARBA" id="ARBA00004123"/>
    </source>
</evidence>
<evidence type="ECO:0000313" key="7">
    <source>
        <dbReference type="Proteomes" id="UP000193719"/>
    </source>
</evidence>
<dbReference type="STRING" id="1754191.A0A1Y1VNV9"/>
<dbReference type="InterPro" id="IPR016024">
    <property type="entry name" value="ARM-type_fold"/>
</dbReference>
<name>A0A1Y1VNV9_9FUNG</name>
<dbReference type="SUPFAM" id="SSF48371">
    <property type="entry name" value="ARM repeat"/>
    <property type="match status" value="1"/>
</dbReference>
<dbReference type="OrthoDB" id="2126000at2759"/>
<accession>A0A1Y1VNV9</accession>
<comment type="caution">
    <text evidence="6">The sequence shown here is derived from an EMBL/GenBank/DDBJ whole genome shotgun (WGS) entry which is preliminary data.</text>
</comment>
<dbReference type="Pfam" id="PF03810">
    <property type="entry name" value="IBN_N"/>
    <property type="match status" value="1"/>
</dbReference>
<evidence type="ECO:0000259" key="5">
    <source>
        <dbReference type="PROSITE" id="PS50166"/>
    </source>
</evidence>
<dbReference type="GO" id="GO:0031267">
    <property type="term" value="F:small GTPase binding"/>
    <property type="evidence" value="ECO:0007669"/>
    <property type="project" value="InterPro"/>
</dbReference>
<keyword evidence="3" id="KW-0813">Transport</keyword>
<evidence type="ECO:0000256" key="2">
    <source>
        <dbReference type="ARBA" id="ARBA00007991"/>
    </source>
</evidence>
<dbReference type="Pfam" id="PF25758">
    <property type="entry name" value="TPR_IPO11"/>
    <property type="match status" value="1"/>
</dbReference>
<dbReference type="PANTHER" id="PTHR10997">
    <property type="entry name" value="IMPORTIN-7, 8, 11"/>
    <property type="match status" value="1"/>
</dbReference>
<dbReference type="GO" id="GO:0005829">
    <property type="term" value="C:cytosol"/>
    <property type="evidence" value="ECO:0007669"/>
    <property type="project" value="TreeGrafter"/>
</dbReference>
<evidence type="ECO:0000256" key="4">
    <source>
        <dbReference type="ARBA" id="ARBA00023242"/>
    </source>
</evidence>
<dbReference type="InterPro" id="IPR001494">
    <property type="entry name" value="Importin-beta_N"/>
</dbReference>
<dbReference type="GO" id="GO:0006606">
    <property type="term" value="P:protein import into nucleus"/>
    <property type="evidence" value="ECO:0007669"/>
    <property type="project" value="TreeGrafter"/>
</dbReference>
<feature type="domain" description="Importin N-terminal" evidence="5">
    <location>
        <begin position="26"/>
        <end position="98"/>
    </location>
</feature>
<evidence type="ECO:0000313" key="6">
    <source>
        <dbReference type="EMBL" id="ORX60842.1"/>
    </source>
</evidence>
<dbReference type="EMBL" id="MCFH01000001">
    <property type="protein sequence ID" value="ORX60842.1"/>
    <property type="molecule type" value="Genomic_DNA"/>
</dbReference>
<keyword evidence="4" id="KW-0539">Nucleus</keyword>
<dbReference type="Gene3D" id="1.25.10.10">
    <property type="entry name" value="Leucine-rich Repeat Variant"/>
    <property type="match status" value="1"/>
</dbReference>
<comment type="subcellular location">
    <subcellularLocation>
        <location evidence="1">Nucleus</location>
    </subcellularLocation>
</comment>
<keyword evidence="7" id="KW-1185">Reference proteome</keyword>
<reference evidence="6 7" key="1">
    <citation type="submission" date="2016-08" db="EMBL/GenBank/DDBJ databases">
        <title>Genomes of anaerobic fungi encode conserved fungal cellulosomes for biomass hydrolysis.</title>
        <authorList>
            <consortium name="DOE Joint Genome Institute"/>
            <person name="Haitjema C.H."/>
            <person name="Gilmore S.P."/>
            <person name="Henske J.K."/>
            <person name="Solomon K.V."/>
            <person name="De Groot R."/>
            <person name="Kuo A."/>
            <person name="Mondo S.J."/>
            <person name="Salamov A.A."/>
            <person name="Labutti K."/>
            <person name="Zhao Z."/>
            <person name="Chiniquy J."/>
            <person name="Barry K."/>
            <person name="Brewer H.M."/>
            <person name="Purvine S.O."/>
            <person name="Wright A.T."/>
            <person name="Boxma B."/>
            <person name="Van Alen T."/>
            <person name="Hackstein J.H."/>
            <person name="Baker S.E."/>
            <person name="Grigoriev I.V."/>
            <person name="O'Malley M.A."/>
        </authorList>
    </citation>
    <scope>NUCLEOTIDE SEQUENCE [LARGE SCALE GENOMIC DNA]</scope>
    <source>
        <strain evidence="7">finn</strain>
    </source>
</reference>
<dbReference type="Proteomes" id="UP000193719">
    <property type="component" value="Unassembled WGS sequence"/>
</dbReference>
<dbReference type="InterPro" id="IPR058669">
    <property type="entry name" value="TPR_IPO7/11-like"/>
</dbReference>
<gene>
    <name evidence="6" type="ORF">BCR36DRAFT_314713</name>
</gene>
<comment type="similarity">
    <text evidence="2">Belongs to the importin beta family.</text>
</comment>